<feature type="region of interest" description="Disordered" evidence="2">
    <location>
        <begin position="112"/>
        <end position="158"/>
    </location>
</feature>
<comment type="caution">
    <text evidence="5">The sequence shown here is derived from an EMBL/GenBank/DDBJ whole genome shotgun (WGS) entry which is preliminary data.</text>
</comment>
<protein>
    <recommendedName>
        <fullName evidence="7">RNA polymerase II-associated protein 1 N-terminal domain-containing protein</fullName>
    </recommendedName>
</protein>
<feature type="compositionally biased region" description="Low complexity" evidence="2">
    <location>
        <begin position="52"/>
        <end position="63"/>
    </location>
</feature>
<dbReference type="EMBL" id="NJES01000814">
    <property type="protein sequence ID" value="PHH69167.1"/>
    <property type="molecule type" value="Genomic_DNA"/>
</dbReference>
<evidence type="ECO:0000256" key="2">
    <source>
        <dbReference type="SAM" id="MobiDB-lite"/>
    </source>
</evidence>
<feature type="compositionally biased region" description="Basic and acidic residues" evidence="2">
    <location>
        <begin position="66"/>
        <end position="78"/>
    </location>
</feature>
<dbReference type="Pfam" id="PF08621">
    <property type="entry name" value="RPAP1_N"/>
    <property type="match status" value="1"/>
</dbReference>
<sequence length="383" mass="42438">MDPTLLIGDIVERDSSDSSSKPVEFRAPKATATGFPRHRHRWRPKSDEANKARPASPPQAAASFDETERRRIDHENRQKLANMTPQEIAQAQQDIINGLNPALVRRLLQRATIDDDPTPSPFDTQEAPPEIRIEPPETTSNVHAPAHRPPTPETKTAKAPYDEDQAPAQIPADLFPITNLPKTTHFPAPPALPDLDPSEPDFLATLHEKYFPNLPADPSKLAWMAPVPTQDSPADKDSPYYPHPEIGVSALRFDFRGRFLSPRVSRSIPSTKGLHHHGEAPEAAGYTIAELARLARSAVPAQRCMAYQTLGRILYRLGRGEWGKTEDDPIAMGVWSSIKQGRVLESLFEAASGEGGHRGSRAYATEALWLFDKGGWKEKHKGR</sequence>
<dbReference type="InterPro" id="IPR013930">
    <property type="entry name" value="RPAP1_N"/>
</dbReference>
<feature type="region of interest" description="Disordered" evidence="2">
    <location>
        <begin position="1"/>
        <end position="83"/>
    </location>
</feature>
<evidence type="ECO:0000313" key="6">
    <source>
        <dbReference type="Proteomes" id="UP000226431"/>
    </source>
</evidence>
<dbReference type="OrthoDB" id="348201at2759"/>
<name>A0A2C5YK77_9HYPO</name>
<organism evidence="5 6">
    <name type="scientific">Ophiocordyceps camponoti-rufipedis</name>
    <dbReference type="NCBI Taxonomy" id="2004952"/>
    <lineage>
        <taxon>Eukaryota</taxon>
        <taxon>Fungi</taxon>
        <taxon>Dikarya</taxon>
        <taxon>Ascomycota</taxon>
        <taxon>Pezizomycotina</taxon>
        <taxon>Sordariomycetes</taxon>
        <taxon>Hypocreomycetidae</taxon>
        <taxon>Hypocreales</taxon>
        <taxon>Ophiocordycipitaceae</taxon>
        <taxon>Ophiocordyceps</taxon>
    </lineage>
</organism>
<dbReference type="Proteomes" id="UP000226431">
    <property type="component" value="Unassembled WGS sequence"/>
</dbReference>
<evidence type="ECO:0000259" key="3">
    <source>
        <dbReference type="Pfam" id="PF08620"/>
    </source>
</evidence>
<dbReference type="STRING" id="2004952.A0A2C5YK77"/>
<evidence type="ECO:0000256" key="1">
    <source>
        <dbReference type="ARBA" id="ARBA00009953"/>
    </source>
</evidence>
<dbReference type="AlphaFoldDB" id="A0A2C5YK77"/>
<accession>A0A2C5YK77</accession>
<gene>
    <name evidence="5" type="ORF">CDD80_6968</name>
</gene>
<dbReference type="PANTHER" id="PTHR21483">
    <property type="entry name" value="RNA POLYMERASE II-ASSOCIATED PROTEIN 1"/>
    <property type="match status" value="1"/>
</dbReference>
<reference evidence="5 6" key="1">
    <citation type="submission" date="2017-06" db="EMBL/GenBank/DDBJ databases">
        <title>Ant-infecting Ophiocordyceps genomes reveal a high diversity of potential behavioral manipulation genes and a possible major role for enterotoxins.</title>
        <authorList>
            <person name="De Bekker C."/>
            <person name="Evans H.C."/>
            <person name="Brachmann A."/>
            <person name="Hughes D.P."/>
        </authorList>
    </citation>
    <scope>NUCLEOTIDE SEQUENCE [LARGE SCALE GENOMIC DNA]</scope>
    <source>
        <strain evidence="5 6">Map16</strain>
    </source>
</reference>
<evidence type="ECO:0000313" key="5">
    <source>
        <dbReference type="EMBL" id="PHH69167.1"/>
    </source>
</evidence>
<dbReference type="PANTHER" id="PTHR21483:SF18">
    <property type="entry name" value="RNA POLYMERASE II-ASSOCIATED PROTEIN 1"/>
    <property type="match status" value="1"/>
</dbReference>
<dbReference type="Pfam" id="PF08620">
    <property type="entry name" value="RPAP1_C"/>
    <property type="match status" value="1"/>
</dbReference>
<keyword evidence="6" id="KW-1185">Reference proteome</keyword>
<comment type="similarity">
    <text evidence="1">Belongs to the RPAP1 family.</text>
</comment>
<feature type="domain" description="RPAP1 C-terminal" evidence="3">
    <location>
        <begin position="251"/>
        <end position="317"/>
    </location>
</feature>
<evidence type="ECO:0000259" key="4">
    <source>
        <dbReference type="Pfam" id="PF08621"/>
    </source>
</evidence>
<feature type="domain" description="RPAP1 N-terminal" evidence="4">
    <location>
        <begin position="70"/>
        <end position="114"/>
    </location>
</feature>
<dbReference type="InterPro" id="IPR039913">
    <property type="entry name" value="RPAP1/Rba50"/>
</dbReference>
<dbReference type="InterPro" id="IPR013929">
    <property type="entry name" value="RPAP1_C"/>
</dbReference>
<evidence type="ECO:0008006" key="7">
    <source>
        <dbReference type="Google" id="ProtNLM"/>
    </source>
</evidence>
<proteinExistence type="inferred from homology"/>
<dbReference type="GO" id="GO:0006366">
    <property type="term" value="P:transcription by RNA polymerase II"/>
    <property type="evidence" value="ECO:0007669"/>
    <property type="project" value="InterPro"/>
</dbReference>